<evidence type="ECO:0000313" key="2">
    <source>
        <dbReference type="EMBL" id="GAG83977.1"/>
    </source>
</evidence>
<reference evidence="2" key="1">
    <citation type="journal article" date="2014" name="Front. Microbiol.">
        <title>High frequency of phylogenetically diverse reductive dehalogenase-homologous genes in deep subseafloor sedimentary metagenomes.</title>
        <authorList>
            <person name="Kawai M."/>
            <person name="Futagami T."/>
            <person name="Toyoda A."/>
            <person name="Takaki Y."/>
            <person name="Nishi S."/>
            <person name="Hori S."/>
            <person name="Arai W."/>
            <person name="Tsubouchi T."/>
            <person name="Morono Y."/>
            <person name="Uchiyama I."/>
            <person name="Ito T."/>
            <person name="Fujiyama A."/>
            <person name="Inagaki F."/>
            <person name="Takami H."/>
        </authorList>
    </citation>
    <scope>NUCLEOTIDE SEQUENCE</scope>
    <source>
        <strain evidence="2">Expedition CK06-06</strain>
    </source>
</reference>
<sequence>INRRAESVDLGISKLIGVDANSIVENVSNLLDNKLIYGKMVSDINPYGDGSAAEKIIECIYKRLNNKY</sequence>
<proteinExistence type="predicted"/>
<gene>
    <name evidence="2" type="ORF">S01H4_36107</name>
</gene>
<accession>X1BS67</accession>
<dbReference type="InterPro" id="IPR003331">
    <property type="entry name" value="UDP_GlcNAc_Epimerase_2_dom"/>
</dbReference>
<dbReference type="SUPFAM" id="SSF53756">
    <property type="entry name" value="UDP-Glycosyltransferase/glycogen phosphorylase"/>
    <property type="match status" value="1"/>
</dbReference>
<dbReference type="Gene3D" id="3.40.50.2000">
    <property type="entry name" value="Glycogen Phosphorylase B"/>
    <property type="match status" value="2"/>
</dbReference>
<protein>
    <recommendedName>
        <fullName evidence="1">UDP-N-acetylglucosamine 2-epimerase domain-containing protein</fullName>
    </recommendedName>
</protein>
<organism evidence="2">
    <name type="scientific">marine sediment metagenome</name>
    <dbReference type="NCBI Taxonomy" id="412755"/>
    <lineage>
        <taxon>unclassified sequences</taxon>
        <taxon>metagenomes</taxon>
        <taxon>ecological metagenomes</taxon>
    </lineage>
</organism>
<feature type="domain" description="UDP-N-acetylglucosamine 2-epimerase" evidence="1">
    <location>
        <begin position="3"/>
        <end position="60"/>
    </location>
</feature>
<name>X1BS67_9ZZZZ</name>
<evidence type="ECO:0000259" key="1">
    <source>
        <dbReference type="Pfam" id="PF02350"/>
    </source>
</evidence>
<dbReference type="Pfam" id="PF02350">
    <property type="entry name" value="Epimerase_2"/>
    <property type="match status" value="1"/>
</dbReference>
<comment type="caution">
    <text evidence="2">The sequence shown here is derived from an EMBL/GenBank/DDBJ whole genome shotgun (WGS) entry which is preliminary data.</text>
</comment>
<dbReference type="AlphaFoldDB" id="X1BS67"/>
<dbReference type="EMBL" id="BART01019264">
    <property type="protein sequence ID" value="GAG83977.1"/>
    <property type="molecule type" value="Genomic_DNA"/>
</dbReference>
<feature type="non-terminal residue" evidence="2">
    <location>
        <position position="1"/>
    </location>
</feature>